<dbReference type="EMBL" id="CAXKWB010002582">
    <property type="protein sequence ID" value="CAL4067228.1"/>
    <property type="molecule type" value="Genomic_DNA"/>
</dbReference>
<feature type="transmembrane region" description="Helical" evidence="7">
    <location>
        <begin position="62"/>
        <end position="83"/>
    </location>
</feature>
<evidence type="ECO:0000256" key="3">
    <source>
        <dbReference type="ARBA" id="ARBA00022729"/>
    </source>
</evidence>
<keyword evidence="3" id="KW-0732">Signal</keyword>
<dbReference type="FunFam" id="2.60.120.230:FF:000001">
    <property type="entry name" value="Monooxygenase, DBH-like 1"/>
    <property type="match status" value="1"/>
</dbReference>
<evidence type="ECO:0000313" key="9">
    <source>
        <dbReference type="EMBL" id="CAL4067228.1"/>
    </source>
</evidence>
<dbReference type="InterPro" id="IPR008977">
    <property type="entry name" value="PHM/PNGase_F_dom_sf"/>
</dbReference>
<dbReference type="GO" id="GO:0004500">
    <property type="term" value="F:dopamine beta-monooxygenase activity"/>
    <property type="evidence" value="ECO:0007669"/>
    <property type="project" value="InterPro"/>
</dbReference>
<sequence>MVLWCSRNNRYHSNDEPQLPTYLHIYETSSRDKHRPQREILKSSPCHCHQVSCSMAKGSHMFLHLVSCIFIVLLVLADTTSAFDNPNLLYMDGAWMYESTLNSEGDYLVQWTPLQDQIMFRITVRTRGYIGFGLHTKPNMDGADIVVGWVHSGKAYMQDRHGVGHQEPQIDRYQDWTLIAGYENDTHTTLIISRDYNTCDKKDHVISNDTVHLLWAYHADDPVDPDRHPRLHYHGWRRGTASVLLIQGIVKETLKTATPFQMYENIYDPLHTQESSWLLQNPDVEIPNSSETLYWCKLFKRPYLNMKHQIIKYEPIFSRGNEEYLQHIIVYECTSFGPELDAAFEELSHQLGQDCHQSSMSHLSYTCSHVVAMWAKGSKGMAYPPEAGYPLLPDGPKFYMMETHYDNPEKHNFYDNSGLRLMYTSILRLHDAGVMNIGMEPNWKHIIPPRQRHVLSESHCVAECTHAALPRSGIYVFGSILQTHSLGHKVRVSHIRNGEELEPILQDNNYHHNFQEYRQLKTKHILPGDHLMVKCNYNSRGRSSITLGGYKMKDELCQSYLFYWPRVEMSSCTSMPSLDNVLHSLGIEELAIDTNPIKIKKPAELEGKTLQWRLLNYNWDQNFIYFQQIASTGTFNAMCHSRGQPLVEGLVDYDYKYPIVESTWKPENVCKKKYRRNNHKSHSTLSLFGQDNIDYDEELMSDDGIFRKSISRIDALPYNHMQLQHQQMFEEQLLDKKVTNAAEKNLEPSITEPTDIQEELDLMERDLEKELHQKYPDKAEEVTYSGSKIINMAPVFSRSHKYNINKPLLVILLILLLNSSWVRWI</sequence>
<name>A0AAV2PZL2_MEGNR</name>
<dbReference type="Pfam" id="PF03351">
    <property type="entry name" value="DOMON"/>
    <property type="match status" value="1"/>
</dbReference>
<dbReference type="InterPro" id="IPR000945">
    <property type="entry name" value="DBH-like"/>
</dbReference>
<dbReference type="InterPro" id="IPR036939">
    <property type="entry name" value="Cu2_ascorb_mOase_N_sf"/>
</dbReference>
<dbReference type="Gene3D" id="2.60.120.310">
    <property type="entry name" value="Copper type II, ascorbate-dependent monooxygenase, N-terminal domain"/>
    <property type="match status" value="1"/>
</dbReference>
<dbReference type="Pfam" id="PF01082">
    <property type="entry name" value="Cu2_monooxygen"/>
    <property type="match status" value="1"/>
</dbReference>
<dbReference type="Gene3D" id="2.60.40.1210">
    <property type="entry name" value="Cellobiose dehydrogenase, cytochrome domain"/>
    <property type="match status" value="1"/>
</dbReference>
<dbReference type="PROSITE" id="PS50836">
    <property type="entry name" value="DOMON"/>
    <property type="match status" value="1"/>
</dbReference>
<comment type="subcellular location">
    <subcellularLocation>
        <location evidence="1">Membrane</location>
    </subcellularLocation>
</comment>
<dbReference type="GO" id="GO:0042420">
    <property type="term" value="P:dopamine catabolic process"/>
    <property type="evidence" value="ECO:0007669"/>
    <property type="project" value="TreeGrafter"/>
</dbReference>
<evidence type="ECO:0000256" key="7">
    <source>
        <dbReference type="SAM" id="Phobius"/>
    </source>
</evidence>
<dbReference type="SUPFAM" id="SSF49742">
    <property type="entry name" value="PHM/PNGase F"/>
    <property type="match status" value="2"/>
</dbReference>
<dbReference type="PANTHER" id="PTHR10157:SF40">
    <property type="entry name" value="MOXD1 HOMOLOG 2"/>
    <property type="match status" value="1"/>
</dbReference>
<proteinExistence type="inferred from homology"/>
<evidence type="ECO:0000256" key="2">
    <source>
        <dbReference type="ARBA" id="ARBA00010676"/>
    </source>
</evidence>
<dbReference type="Pfam" id="PF03712">
    <property type="entry name" value="Cu2_monoox_C"/>
    <property type="match status" value="1"/>
</dbReference>
<evidence type="ECO:0000256" key="1">
    <source>
        <dbReference type="ARBA" id="ARBA00004370"/>
    </source>
</evidence>
<evidence type="ECO:0000256" key="6">
    <source>
        <dbReference type="ARBA" id="ARBA00023180"/>
    </source>
</evidence>
<reference evidence="9 10" key="1">
    <citation type="submission" date="2024-05" db="EMBL/GenBank/DDBJ databases">
        <authorList>
            <person name="Wallberg A."/>
        </authorList>
    </citation>
    <scope>NUCLEOTIDE SEQUENCE [LARGE SCALE GENOMIC DNA]</scope>
</reference>
<dbReference type="InterPro" id="IPR024548">
    <property type="entry name" value="Cu2_monoox_C"/>
</dbReference>
<keyword evidence="6" id="KW-0325">Glycoprotein</keyword>
<dbReference type="InterPro" id="IPR005018">
    <property type="entry name" value="DOMON_domain"/>
</dbReference>
<dbReference type="InterPro" id="IPR000323">
    <property type="entry name" value="Cu2_ascorb_mOase_N"/>
</dbReference>
<dbReference type="AlphaFoldDB" id="A0AAV2PZL2"/>
<dbReference type="GO" id="GO:0042421">
    <property type="term" value="P:norepinephrine biosynthetic process"/>
    <property type="evidence" value="ECO:0007669"/>
    <property type="project" value="TreeGrafter"/>
</dbReference>
<dbReference type="FunFam" id="2.60.40.1210:FF:000001">
    <property type="entry name" value="Monooxygenase, DBH-like 1, like"/>
    <property type="match status" value="1"/>
</dbReference>
<dbReference type="GO" id="GO:0005615">
    <property type="term" value="C:extracellular space"/>
    <property type="evidence" value="ECO:0007669"/>
    <property type="project" value="TreeGrafter"/>
</dbReference>
<dbReference type="GO" id="GO:0030667">
    <property type="term" value="C:secretory granule membrane"/>
    <property type="evidence" value="ECO:0007669"/>
    <property type="project" value="TreeGrafter"/>
</dbReference>
<dbReference type="GO" id="GO:0005507">
    <property type="term" value="F:copper ion binding"/>
    <property type="evidence" value="ECO:0007669"/>
    <property type="project" value="InterPro"/>
</dbReference>
<dbReference type="GO" id="GO:0006589">
    <property type="term" value="P:octopamine biosynthetic process"/>
    <property type="evidence" value="ECO:0007669"/>
    <property type="project" value="TreeGrafter"/>
</dbReference>
<evidence type="ECO:0000313" key="10">
    <source>
        <dbReference type="Proteomes" id="UP001497623"/>
    </source>
</evidence>
<dbReference type="Gene3D" id="2.60.120.230">
    <property type="match status" value="1"/>
</dbReference>
<dbReference type="InterPro" id="IPR014784">
    <property type="entry name" value="Cu2_ascorb_mOase-like_C"/>
</dbReference>
<dbReference type="SUPFAM" id="SSF49344">
    <property type="entry name" value="CBD9-like"/>
    <property type="match status" value="1"/>
</dbReference>
<keyword evidence="5" id="KW-1015">Disulfide bond</keyword>
<accession>A0AAV2PZL2</accession>
<keyword evidence="7" id="KW-1133">Transmembrane helix</keyword>
<dbReference type="Proteomes" id="UP001497623">
    <property type="component" value="Unassembled WGS sequence"/>
</dbReference>
<evidence type="ECO:0000256" key="5">
    <source>
        <dbReference type="ARBA" id="ARBA00023157"/>
    </source>
</evidence>
<organism evidence="9 10">
    <name type="scientific">Meganyctiphanes norvegica</name>
    <name type="common">Northern krill</name>
    <name type="synonym">Thysanopoda norvegica</name>
    <dbReference type="NCBI Taxonomy" id="48144"/>
    <lineage>
        <taxon>Eukaryota</taxon>
        <taxon>Metazoa</taxon>
        <taxon>Ecdysozoa</taxon>
        <taxon>Arthropoda</taxon>
        <taxon>Crustacea</taxon>
        <taxon>Multicrustacea</taxon>
        <taxon>Malacostraca</taxon>
        <taxon>Eumalacostraca</taxon>
        <taxon>Eucarida</taxon>
        <taxon>Euphausiacea</taxon>
        <taxon>Euphausiidae</taxon>
        <taxon>Meganyctiphanes</taxon>
    </lineage>
</organism>
<protein>
    <recommendedName>
        <fullName evidence="8">DOMON domain-containing protein</fullName>
    </recommendedName>
</protein>
<feature type="domain" description="DOMON" evidence="8">
    <location>
        <begin position="105"/>
        <end position="218"/>
    </location>
</feature>
<dbReference type="InterPro" id="IPR045266">
    <property type="entry name" value="DOH_DOMON"/>
</dbReference>
<comment type="similarity">
    <text evidence="2">Belongs to the copper type II ascorbate-dependent monooxygenase family.</text>
</comment>
<dbReference type="PANTHER" id="PTHR10157">
    <property type="entry name" value="DOPAMINE BETA HYDROXYLASE RELATED"/>
    <property type="match status" value="1"/>
</dbReference>
<dbReference type="SMART" id="SM00664">
    <property type="entry name" value="DoH"/>
    <property type="match status" value="1"/>
</dbReference>
<comment type="caution">
    <text evidence="9">The sequence shown here is derived from an EMBL/GenBank/DDBJ whole genome shotgun (WGS) entry which is preliminary data.</text>
</comment>
<dbReference type="CDD" id="cd09631">
    <property type="entry name" value="DOMON_DOH"/>
    <property type="match status" value="1"/>
</dbReference>
<gene>
    <name evidence="9" type="ORF">MNOR_LOCUS6307</name>
</gene>
<evidence type="ECO:0000259" key="8">
    <source>
        <dbReference type="PROSITE" id="PS50836"/>
    </source>
</evidence>
<evidence type="ECO:0000256" key="4">
    <source>
        <dbReference type="ARBA" id="ARBA00023136"/>
    </source>
</evidence>
<keyword evidence="7" id="KW-0812">Transmembrane</keyword>
<keyword evidence="4 7" id="KW-0472">Membrane</keyword>
<keyword evidence="10" id="KW-1185">Reference proteome</keyword>